<keyword evidence="1" id="KW-0472">Membrane</keyword>
<reference evidence="2" key="1">
    <citation type="submission" date="2022-05" db="EMBL/GenBank/DDBJ databases">
        <authorList>
            <person name="Oliphant S.A."/>
            <person name="Watson-Haigh N.S."/>
            <person name="Sumby K.M."/>
            <person name="Gardner J.M."/>
            <person name="Jiranek V."/>
        </authorList>
    </citation>
    <scope>NUCLEOTIDE SEQUENCE</scope>
    <source>
        <strain evidence="2">KI11_C11</strain>
    </source>
</reference>
<dbReference type="Proteomes" id="UP001057025">
    <property type="component" value="Chromosome"/>
</dbReference>
<organism evidence="2 3">
    <name type="scientific">Fructilactobacillus hinvesii</name>
    <dbReference type="NCBI Taxonomy" id="2940300"/>
    <lineage>
        <taxon>Bacteria</taxon>
        <taxon>Bacillati</taxon>
        <taxon>Bacillota</taxon>
        <taxon>Bacilli</taxon>
        <taxon>Lactobacillales</taxon>
        <taxon>Lactobacillaceae</taxon>
        <taxon>Fructilactobacillus</taxon>
    </lineage>
</organism>
<sequence>MKILMQIISAVIFAISYAVVFKDDPFVMCIFKSIIVTGLLMVPIIYLYRFSRKR</sequence>
<keyword evidence="1" id="KW-0812">Transmembrane</keyword>
<gene>
    <name evidence="2" type="ORF">M3M39_03465</name>
</gene>
<evidence type="ECO:0000256" key="1">
    <source>
        <dbReference type="SAM" id="Phobius"/>
    </source>
</evidence>
<feature type="transmembrane region" description="Helical" evidence="1">
    <location>
        <begin position="28"/>
        <end position="48"/>
    </location>
</feature>
<dbReference type="RefSeq" id="WP_252797866.1">
    <property type="nucleotide sequence ID" value="NZ_CP097118.1"/>
</dbReference>
<keyword evidence="3" id="KW-1185">Reference proteome</keyword>
<name>A0ABY5BY13_9LACO</name>
<protein>
    <submittedName>
        <fullName evidence="2">Uncharacterized protein</fullName>
    </submittedName>
</protein>
<keyword evidence="1" id="KW-1133">Transmembrane helix</keyword>
<dbReference type="EMBL" id="CP097118">
    <property type="protein sequence ID" value="USS88543.1"/>
    <property type="molecule type" value="Genomic_DNA"/>
</dbReference>
<proteinExistence type="predicted"/>
<accession>A0ABY5BY13</accession>
<evidence type="ECO:0000313" key="3">
    <source>
        <dbReference type="Proteomes" id="UP001057025"/>
    </source>
</evidence>
<evidence type="ECO:0000313" key="2">
    <source>
        <dbReference type="EMBL" id="USS88543.1"/>
    </source>
</evidence>